<dbReference type="Proteomes" id="UP000037251">
    <property type="component" value="Unassembled WGS sequence"/>
</dbReference>
<dbReference type="STRING" id="67356.AQJ84_07755"/>
<protein>
    <submittedName>
        <fullName evidence="7">Sugar transporter</fullName>
    </submittedName>
</protein>
<keyword evidence="2 5" id="KW-0812">Transmembrane</keyword>
<proteinExistence type="predicted"/>
<feature type="domain" description="Major facilitator superfamily (MFS) profile" evidence="6">
    <location>
        <begin position="19"/>
        <end position="422"/>
    </location>
</feature>
<evidence type="ECO:0000313" key="7">
    <source>
        <dbReference type="EMBL" id="KOG39830.1"/>
    </source>
</evidence>
<evidence type="ECO:0000256" key="4">
    <source>
        <dbReference type="ARBA" id="ARBA00023136"/>
    </source>
</evidence>
<accession>A0A0L8LP10</accession>
<dbReference type="RefSeq" id="WP_053190642.1">
    <property type="nucleotide sequence ID" value="NZ_KQ948989.1"/>
</dbReference>
<gene>
    <name evidence="7" type="ORF">ADK37_08475</name>
</gene>
<dbReference type="AlphaFoldDB" id="A0A0L8LP10"/>
<dbReference type="PROSITE" id="PS50850">
    <property type="entry name" value="MFS"/>
    <property type="match status" value="1"/>
</dbReference>
<dbReference type="InterPro" id="IPR020846">
    <property type="entry name" value="MFS_dom"/>
</dbReference>
<comment type="caution">
    <text evidence="7">The sequence shown here is derived from an EMBL/GenBank/DDBJ whole genome shotgun (WGS) entry which is preliminary data.</text>
</comment>
<organism evidence="7 8">
    <name type="scientific">Streptomyces resistomycificus</name>
    <dbReference type="NCBI Taxonomy" id="67356"/>
    <lineage>
        <taxon>Bacteria</taxon>
        <taxon>Bacillati</taxon>
        <taxon>Actinomycetota</taxon>
        <taxon>Actinomycetes</taxon>
        <taxon>Kitasatosporales</taxon>
        <taxon>Streptomycetaceae</taxon>
        <taxon>Streptomyces</taxon>
        <taxon>Streptomyces aurantiacus group</taxon>
    </lineage>
</organism>
<feature type="transmembrane region" description="Helical" evidence="5">
    <location>
        <begin position="306"/>
        <end position="339"/>
    </location>
</feature>
<dbReference type="InterPro" id="IPR011701">
    <property type="entry name" value="MFS"/>
</dbReference>
<sequence length="435" mass="45609">MARIPPAPELPEQPIPKRLWNLAALSGMASYLDAALIVSISVNLAIYRDSYDMGVWMAGAISAIVTICIAVGSLVGGRLADLFGRRRLYNLDILCYAFGALVITLAPNDIVLLAGVLVAGLAAGADLPTSLAVVSDAAPAHARGRLVAFTQVMWVLGIAVVIFLGFVLSTTGMTGARLITGHLAVAALLTWHLRSRLELHAEPEPSAAPAAADGPAGAGAAPHGVALRNVWNRATLLPMAATFVFYVTWGLGANTFGQFGTYLLVTVSDASQSLATGINLAFIPIGLLLTFAFVRFADSPWRDRLFYTAAAVQVGAFCVASLTAGALAGMLVFFVLYQLSHPFAGEANYKVWSQLTLPADTRGTTQGITYALSRGVFAVAAFFTPALLDRSPAVLLWSITACMAVAGFAGVFIVRVLLRHSPAVAAPADLKVARA</sequence>
<name>A0A0L8LP10_9ACTN</name>
<keyword evidence="7" id="KW-0762">Sugar transport</keyword>
<feature type="transmembrane region" description="Helical" evidence="5">
    <location>
        <begin position="146"/>
        <end position="168"/>
    </location>
</feature>
<comment type="subcellular location">
    <subcellularLocation>
        <location evidence="1">Cell membrane</location>
        <topology evidence="1">Multi-pass membrane protein</topology>
    </subcellularLocation>
</comment>
<keyword evidence="3 5" id="KW-1133">Transmembrane helix</keyword>
<evidence type="ECO:0000256" key="5">
    <source>
        <dbReference type="SAM" id="Phobius"/>
    </source>
</evidence>
<evidence type="ECO:0000259" key="6">
    <source>
        <dbReference type="PROSITE" id="PS50850"/>
    </source>
</evidence>
<feature type="transmembrane region" description="Helical" evidence="5">
    <location>
        <begin position="395"/>
        <end position="418"/>
    </location>
</feature>
<dbReference type="PATRIC" id="fig|67356.5.peg.1838"/>
<keyword evidence="8" id="KW-1185">Reference proteome</keyword>
<feature type="transmembrane region" description="Helical" evidence="5">
    <location>
        <begin position="20"/>
        <end position="47"/>
    </location>
</feature>
<dbReference type="SUPFAM" id="SSF103473">
    <property type="entry name" value="MFS general substrate transporter"/>
    <property type="match status" value="1"/>
</dbReference>
<dbReference type="GO" id="GO:0005886">
    <property type="term" value="C:plasma membrane"/>
    <property type="evidence" value="ECO:0007669"/>
    <property type="project" value="UniProtKB-SubCell"/>
</dbReference>
<evidence type="ECO:0000256" key="1">
    <source>
        <dbReference type="ARBA" id="ARBA00004651"/>
    </source>
</evidence>
<dbReference type="eggNOG" id="COG0477">
    <property type="taxonomic scope" value="Bacteria"/>
</dbReference>
<dbReference type="OrthoDB" id="3252866at2"/>
<keyword evidence="7" id="KW-0813">Transport</keyword>
<dbReference type="InterPro" id="IPR036259">
    <property type="entry name" value="MFS_trans_sf"/>
</dbReference>
<dbReference type="GO" id="GO:0046943">
    <property type="term" value="F:carboxylic acid transmembrane transporter activity"/>
    <property type="evidence" value="ECO:0007669"/>
    <property type="project" value="TreeGrafter"/>
</dbReference>
<feature type="transmembrane region" description="Helical" evidence="5">
    <location>
        <begin position="273"/>
        <end position="294"/>
    </location>
</feature>
<feature type="transmembrane region" description="Helical" evidence="5">
    <location>
        <begin position="53"/>
        <end position="76"/>
    </location>
</feature>
<dbReference type="PANTHER" id="PTHR23508:SF10">
    <property type="entry name" value="CARBOXYLIC ACID TRANSPORTER PROTEIN HOMOLOG"/>
    <property type="match status" value="1"/>
</dbReference>
<keyword evidence="4 5" id="KW-0472">Membrane</keyword>
<dbReference type="Pfam" id="PF07690">
    <property type="entry name" value="MFS_1"/>
    <property type="match status" value="1"/>
</dbReference>
<feature type="transmembrane region" description="Helical" evidence="5">
    <location>
        <begin position="367"/>
        <end position="388"/>
    </location>
</feature>
<dbReference type="EMBL" id="LGUS01000061">
    <property type="protein sequence ID" value="KOG39830.1"/>
    <property type="molecule type" value="Genomic_DNA"/>
</dbReference>
<reference evidence="8" key="1">
    <citation type="submission" date="2015-07" db="EMBL/GenBank/DDBJ databases">
        <authorList>
            <person name="Ju K.-S."/>
            <person name="Doroghazi J.R."/>
            <person name="Metcalf W.W."/>
        </authorList>
    </citation>
    <scope>NUCLEOTIDE SEQUENCE [LARGE SCALE GENOMIC DNA]</scope>
    <source>
        <strain evidence="8">NRRL 2290</strain>
    </source>
</reference>
<evidence type="ECO:0000256" key="3">
    <source>
        <dbReference type="ARBA" id="ARBA00022989"/>
    </source>
</evidence>
<dbReference type="PANTHER" id="PTHR23508">
    <property type="entry name" value="CARBOXYLIC ACID TRANSPORTER PROTEIN HOMOLOG"/>
    <property type="match status" value="1"/>
</dbReference>
<evidence type="ECO:0000256" key="2">
    <source>
        <dbReference type="ARBA" id="ARBA00022692"/>
    </source>
</evidence>
<evidence type="ECO:0000313" key="8">
    <source>
        <dbReference type="Proteomes" id="UP000037251"/>
    </source>
</evidence>
<dbReference type="Gene3D" id="1.20.1250.20">
    <property type="entry name" value="MFS general substrate transporter like domains"/>
    <property type="match status" value="1"/>
</dbReference>